<evidence type="ECO:0000313" key="3">
    <source>
        <dbReference type="EMBL" id="ERN15476.1"/>
    </source>
</evidence>
<dbReference type="Proteomes" id="UP000017836">
    <property type="component" value="Unassembled WGS sequence"/>
</dbReference>
<keyword evidence="2" id="KW-1133">Transmembrane helix</keyword>
<evidence type="ECO:0000256" key="1">
    <source>
        <dbReference type="SAM" id="MobiDB-lite"/>
    </source>
</evidence>
<feature type="transmembrane region" description="Helical" evidence="2">
    <location>
        <begin position="12"/>
        <end position="30"/>
    </location>
</feature>
<organism evidence="3 4">
    <name type="scientific">Amborella trichopoda</name>
    <dbReference type="NCBI Taxonomy" id="13333"/>
    <lineage>
        <taxon>Eukaryota</taxon>
        <taxon>Viridiplantae</taxon>
        <taxon>Streptophyta</taxon>
        <taxon>Embryophyta</taxon>
        <taxon>Tracheophyta</taxon>
        <taxon>Spermatophyta</taxon>
        <taxon>Magnoliopsida</taxon>
        <taxon>Amborellales</taxon>
        <taxon>Amborellaceae</taxon>
        <taxon>Amborella</taxon>
    </lineage>
</organism>
<reference evidence="4" key="1">
    <citation type="journal article" date="2013" name="Science">
        <title>The Amborella genome and the evolution of flowering plants.</title>
        <authorList>
            <consortium name="Amborella Genome Project"/>
        </authorList>
    </citation>
    <scope>NUCLEOTIDE SEQUENCE [LARGE SCALE GENOMIC DNA]</scope>
</reference>
<evidence type="ECO:0000313" key="4">
    <source>
        <dbReference type="Proteomes" id="UP000017836"/>
    </source>
</evidence>
<sequence>MWKLIRFKEAVPWFIVLGYCVAGFLIYWIVSRKSINRVMERLKKEKRDIEGSDGPRPPSSNNNNNRVVIWIDCSREDELVGELHPCRRTSP</sequence>
<name>U5CQM2_AMBTC</name>
<dbReference type="EMBL" id="KI392503">
    <property type="protein sequence ID" value="ERN15476.1"/>
    <property type="molecule type" value="Genomic_DNA"/>
</dbReference>
<keyword evidence="4" id="KW-1185">Reference proteome</keyword>
<dbReference type="HOGENOM" id="CLU_2430002_0_0_1"/>
<dbReference type="Gramene" id="ERN15476">
    <property type="protein sequence ID" value="ERN15476"/>
    <property type="gene ID" value="AMTR_s00036p00239500"/>
</dbReference>
<evidence type="ECO:0000256" key="2">
    <source>
        <dbReference type="SAM" id="Phobius"/>
    </source>
</evidence>
<protein>
    <submittedName>
        <fullName evidence="3">Uncharacterized protein</fullName>
    </submittedName>
</protein>
<proteinExistence type="predicted"/>
<keyword evidence="2" id="KW-0812">Transmembrane</keyword>
<accession>U5CQM2</accession>
<gene>
    <name evidence="3" type="ORF">AMTR_s00036p00239500</name>
</gene>
<feature type="region of interest" description="Disordered" evidence="1">
    <location>
        <begin position="46"/>
        <end position="65"/>
    </location>
</feature>
<keyword evidence="2" id="KW-0472">Membrane</keyword>
<dbReference type="AlphaFoldDB" id="U5CQM2"/>